<dbReference type="RefSeq" id="WP_184656199.1">
    <property type="nucleotide sequence ID" value="NZ_JAAXPW010000001.1"/>
</dbReference>
<proteinExistence type="predicted"/>
<dbReference type="InterPro" id="IPR022742">
    <property type="entry name" value="Hydrolase_4"/>
</dbReference>
<feature type="transmembrane region" description="Helical" evidence="1">
    <location>
        <begin position="9"/>
        <end position="30"/>
    </location>
</feature>
<dbReference type="InterPro" id="IPR052920">
    <property type="entry name" value="DNA-binding_regulatory"/>
</dbReference>
<protein>
    <recommendedName>
        <fullName evidence="2">Serine aminopeptidase S33 domain-containing protein</fullName>
    </recommendedName>
</protein>
<dbReference type="InterPro" id="IPR029058">
    <property type="entry name" value="AB_hydrolase_fold"/>
</dbReference>
<dbReference type="SUPFAM" id="SSF53474">
    <property type="entry name" value="alpha/beta-Hydrolases"/>
    <property type="match status" value="1"/>
</dbReference>
<dbReference type="Proteomes" id="UP000557217">
    <property type="component" value="Unassembled WGS sequence"/>
</dbReference>
<comment type="caution">
    <text evidence="3">The sequence shown here is derived from an EMBL/GenBank/DDBJ whole genome shotgun (WGS) entry which is preliminary data.</text>
</comment>
<dbReference type="PANTHER" id="PTHR43358">
    <property type="entry name" value="ALPHA/BETA-HYDROLASE"/>
    <property type="match status" value="1"/>
</dbReference>
<dbReference type="PANTHER" id="PTHR43358:SF5">
    <property type="entry name" value="EXPORTED PROTEIN"/>
    <property type="match status" value="1"/>
</dbReference>
<dbReference type="EMBL" id="JACHGZ010000001">
    <property type="protein sequence ID" value="MBB5147748.1"/>
    <property type="molecule type" value="Genomic_DNA"/>
</dbReference>
<reference evidence="3 4" key="1">
    <citation type="submission" date="2020-08" db="EMBL/GenBank/DDBJ databases">
        <title>Genomic Encyclopedia of Type Strains, Phase IV (KMG-IV): sequencing the most valuable type-strain genomes for metagenomic binning, comparative biology and taxonomic classification.</title>
        <authorList>
            <person name="Goeker M."/>
        </authorList>
    </citation>
    <scope>NUCLEOTIDE SEQUENCE [LARGE SCALE GENOMIC DNA]</scope>
    <source>
        <strain evidence="3 4">DSM 10633</strain>
    </source>
</reference>
<name>A0A840PUA7_URETH</name>
<evidence type="ECO:0000313" key="4">
    <source>
        <dbReference type="Proteomes" id="UP000557217"/>
    </source>
</evidence>
<evidence type="ECO:0000256" key="1">
    <source>
        <dbReference type="SAM" id="Phobius"/>
    </source>
</evidence>
<evidence type="ECO:0000259" key="2">
    <source>
        <dbReference type="Pfam" id="PF12146"/>
    </source>
</evidence>
<keyword evidence="1" id="KW-1133">Transmembrane helix</keyword>
<keyword evidence="4" id="KW-1185">Reference proteome</keyword>
<dbReference type="AlphaFoldDB" id="A0A840PUA7"/>
<feature type="domain" description="Serine aminopeptidase S33" evidence="2">
    <location>
        <begin position="88"/>
        <end position="190"/>
    </location>
</feature>
<accession>A0A840PUA7</accession>
<keyword evidence="1" id="KW-0472">Membrane</keyword>
<sequence>MKKKKRKILWFSTFITMTASVLTTIFGFALTNRLMYIQKKDDDFILDRELKANRFDENWYNHVKKDEFTIDSPNGYPIKGILLQPCPTKNTVIICHGVTENKINSIKYARMFERLGFNSFVYDHRRHGESGGKTTSYGYYEKFDLDAVVKTVRSVIGEDAKLGIHGESMGAATMILYAGTVGNHVDFYISDCAFSDFEELLRHIVKNSTRINPDIPIHLADFFIRFRDGYRFKHLTPKEAVKNIKKPMLFIHSIPDTFIPCKMTEEMYELKKGPKALKLFEMGAHAQSFNENPREYEETVREFLEKYILRF</sequence>
<keyword evidence="1" id="KW-0812">Transmembrane</keyword>
<organism evidence="3 4">
    <name type="scientific">Ureibacillus thermosphaericus</name>
    <dbReference type="NCBI Taxonomy" id="51173"/>
    <lineage>
        <taxon>Bacteria</taxon>
        <taxon>Bacillati</taxon>
        <taxon>Bacillota</taxon>
        <taxon>Bacilli</taxon>
        <taxon>Bacillales</taxon>
        <taxon>Caryophanaceae</taxon>
        <taxon>Ureibacillus</taxon>
    </lineage>
</organism>
<gene>
    <name evidence="3" type="ORF">HNR36_000129</name>
</gene>
<dbReference type="Gene3D" id="3.40.50.1820">
    <property type="entry name" value="alpha/beta hydrolase"/>
    <property type="match status" value="1"/>
</dbReference>
<evidence type="ECO:0000313" key="3">
    <source>
        <dbReference type="EMBL" id="MBB5147748.1"/>
    </source>
</evidence>
<dbReference type="Pfam" id="PF12146">
    <property type="entry name" value="Hydrolase_4"/>
    <property type="match status" value="1"/>
</dbReference>